<keyword evidence="3" id="KW-1185">Reference proteome</keyword>
<organism evidence="2 3">
    <name type="scientific">Ectocarpus siliculosus</name>
    <name type="common">Brown alga</name>
    <name type="synonym">Conferva siliculosa</name>
    <dbReference type="NCBI Taxonomy" id="2880"/>
    <lineage>
        <taxon>Eukaryota</taxon>
        <taxon>Sar</taxon>
        <taxon>Stramenopiles</taxon>
        <taxon>Ochrophyta</taxon>
        <taxon>PX clade</taxon>
        <taxon>Phaeophyceae</taxon>
        <taxon>Ectocarpales</taxon>
        <taxon>Ectocarpaceae</taxon>
        <taxon>Ectocarpus</taxon>
    </lineage>
</organism>
<protein>
    <recommendedName>
        <fullName evidence="1">4Fe-4S ferredoxin-type domain-containing protein</fullName>
    </recommendedName>
</protein>
<dbReference type="AlphaFoldDB" id="D7FIU7"/>
<dbReference type="EMBL" id="FN649760">
    <property type="protein sequence ID" value="CBJ34177.1"/>
    <property type="molecule type" value="Genomic_DNA"/>
</dbReference>
<dbReference type="InParanoid" id="D7FIU7"/>
<dbReference type="Proteomes" id="UP000002630">
    <property type="component" value="Unassembled WGS sequence"/>
</dbReference>
<proteinExistence type="predicted"/>
<sequence>MCTRCGACMTFCPICMQDITDLVELQ</sequence>
<accession>D7FIU7</accession>
<dbReference type="InterPro" id="IPR017896">
    <property type="entry name" value="4Fe4S_Fe-S-bd"/>
</dbReference>
<feature type="domain" description="4Fe-4S ferredoxin-type" evidence="1">
    <location>
        <begin position="1"/>
        <end position="22"/>
    </location>
</feature>
<name>D7FIU7_ECTSI</name>
<evidence type="ECO:0000313" key="2">
    <source>
        <dbReference type="EMBL" id="CBJ34177.1"/>
    </source>
</evidence>
<dbReference type="PROSITE" id="PS00198">
    <property type="entry name" value="4FE4S_FER_1"/>
    <property type="match status" value="1"/>
</dbReference>
<dbReference type="InterPro" id="IPR017900">
    <property type="entry name" value="4Fe4S_Fe_S_CS"/>
</dbReference>
<evidence type="ECO:0000259" key="1">
    <source>
        <dbReference type="PROSITE" id="PS51379"/>
    </source>
</evidence>
<gene>
    <name evidence="2" type="ORF">Esi_1233_0001</name>
</gene>
<dbReference type="PROSITE" id="PS51379">
    <property type="entry name" value="4FE4S_FER_2"/>
    <property type="match status" value="1"/>
</dbReference>
<reference evidence="2 3" key="1">
    <citation type="journal article" date="2010" name="Nature">
        <title>The Ectocarpus genome and the independent evolution of multicellularity in brown algae.</title>
        <authorList>
            <person name="Cock J.M."/>
            <person name="Sterck L."/>
            <person name="Rouze P."/>
            <person name="Scornet D."/>
            <person name="Allen A.E."/>
            <person name="Amoutzias G."/>
            <person name="Anthouard V."/>
            <person name="Artiguenave F."/>
            <person name="Aury J.M."/>
            <person name="Badger J.H."/>
            <person name="Beszteri B."/>
            <person name="Billiau K."/>
            <person name="Bonnet E."/>
            <person name="Bothwell J.H."/>
            <person name="Bowler C."/>
            <person name="Boyen C."/>
            <person name="Brownlee C."/>
            <person name="Carrano C.J."/>
            <person name="Charrier B."/>
            <person name="Cho G.Y."/>
            <person name="Coelho S.M."/>
            <person name="Collen J."/>
            <person name="Corre E."/>
            <person name="Da Silva C."/>
            <person name="Delage L."/>
            <person name="Delaroque N."/>
            <person name="Dittami S.M."/>
            <person name="Doulbeau S."/>
            <person name="Elias M."/>
            <person name="Farnham G."/>
            <person name="Gachon C.M."/>
            <person name="Gschloessl B."/>
            <person name="Heesch S."/>
            <person name="Jabbari K."/>
            <person name="Jubin C."/>
            <person name="Kawai H."/>
            <person name="Kimura K."/>
            <person name="Kloareg B."/>
            <person name="Kupper F.C."/>
            <person name="Lang D."/>
            <person name="Le Bail A."/>
            <person name="Leblanc C."/>
            <person name="Lerouge P."/>
            <person name="Lohr M."/>
            <person name="Lopez P.J."/>
            <person name="Martens C."/>
            <person name="Maumus F."/>
            <person name="Michel G."/>
            <person name="Miranda-Saavedra D."/>
            <person name="Morales J."/>
            <person name="Moreau H."/>
            <person name="Motomura T."/>
            <person name="Nagasato C."/>
            <person name="Napoli C.A."/>
            <person name="Nelson D.R."/>
            <person name="Nyvall-Collen P."/>
            <person name="Peters A.F."/>
            <person name="Pommier C."/>
            <person name="Potin P."/>
            <person name="Poulain J."/>
            <person name="Quesneville H."/>
            <person name="Read B."/>
            <person name="Rensing S.A."/>
            <person name="Ritter A."/>
            <person name="Rousvoal S."/>
            <person name="Samanta M."/>
            <person name="Samson G."/>
            <person name="Schroeder D.C."/>
            <person name="Segurens B."/>
            <person name="Strittmatter M."/>
            <person name="Tonon T."/>
            <person name="Tregear J.W."/>
            <person name="Valentin K."/>
            <person name="von Dassow P."/>
            <person name="Yamagishi T."/>
            <person name="Van de Peer Y."/>
            <person name="Wincker P."/>
        </authorList>
    </citation>
    <scope>NUCLEOTIDE SEQUENCE [LARGE SCALE GENOMIC DNA]</scope>
    <source>
        <strain evidence="3">Ec32 / CCAP1310/4</strain>
    </source>
</reference>
<evidence type="ECO:0000313" key="3">
    <source>
        <dbReference type="Proteomes" id="UP000002630"/>
    </source>
</evidence>